<keyword evidence="1" id="KW-0472">Membrane</keyword>
<dbReference type="PROSITE" id="PS51257">
    <property type="entry name" value="PROKAR_LIPOPROTEIN"/>
    <property type="match status" value="1"/>
</dbReference>
<feature type="transmembrane region" description="Helical" evidence="1">
    <location>
        <begin position="134"/>
        <end position="155"/>
    </location>
</feature>
<gene>
    <name evidence="3" type="ORF">Q764_05985</name>
</gene>
<sequence length="161" mass="18582">MKAKLFFSCLLFSLLLAVGCTSSKPVVVETKTEVTKTVTETVHDTVFQIEKDSSSYKALIECVNGKPKIKEVIQSYAGKNLKPPKVNLKGNYIEIDCETRAQKLFAQWKSKYIKELHTTQTPVVIYKLTNCQQLQIYCFRFMILALLVYLGYNLIKYYFKR</sequence>
<dbReference type="STRING" id="1121899.GCA_000430025_01881"/>
<reference evidence="3 4" key="1">
    <citation type="submission" date="2013-09" db="EMBL/GenBank/DDBJ databases">
        <authorList>
            <person name="Zeng Z."/>
            <person name="Chen C."/>
        </authorList>
    </citation>
    <scope>NUCLEOTIDE SEQUENCE [LARGE SCALE GENOMIC DNA]</scope>
    <source>
        <strain evidence="3 4">GH29-5</strain>
    </source>
</reference>
<evidence type="ECO:0000313" key="4">
    <source>
        <dbReference type="Proteomes" id="UP000030121"/>
    </source>
</evidence>
<proteinExistence type="predicted"/>
<keyword evidence="2" id="KW-0732">Signal</keyword>
<evidence type="ECO:0008006" key="5">
    <source>
        <dbReference type="Google" id="ProtNLM"/>
    </source>
</evidence>
<dbReference type="eggNOG" id="ENOG50338GR">
    <property type="taxonomic scope" value="Bacteria"/>
</dbReference>
<evidence type="ECO:0000256" key="1">
    <source>
        <dbReference type="SAM" id="Phobius"/>
    </source>
</evidence>
<feature type="chain" id="PRO_5001992440" description="Lipoprotein" evidence="2">
    <location>
        <begin position="18"/>
        <end position="161"/>
    </location>
</feature>
<name>A0A0A2MN92_9FLAO</name>
<keyword evidence="1" id="KW-1133">Transmembrane helix</keyword>
<dbReference type="AlphaFoldDB" id="A0A0A2MN92"/>
<dbReference type="OrthoDB" id="1261306at2"/>
<dbReference type="RefSeq" id="WP_026980318.1">
    <property type="nucleotide sequence ID" value="NZ_AUCZ01000008.1"/>
</dbReference>
<keyword evidence="4" id="KW-1185">Reference proteome</keyword>
<evidence type="ECO:0000313" key="3">
    <source>
        <dbReference type="EMBL" id="KGO89740.1"/>
    </source>
</evidence>
<keyword evidence="1" id="KW-0812">Transmembrane</keyword>
<comment type="caution">
    <text evidence="3">The sequence shown here is derived from an EMBL/GenBank/DDBJ whole genome shotgun (WGS) entry which is preliminary data.</text>
</comment>
<evidence type="ECO:0000256" key="2">
    <source>
        <dbReference type="SAM" id="SignalP"/>
    </source>
</evidence>
<dbReference type="Proteomes" id="UP000030121">
    <property type="component" value="Unassembled WGS sequence"/>
</dbReference>
<feature type="signal peptide" evidence="2">
    <location>
        <begin position="1"/>
        <end position="17"/>
    </location>
</feature>
<organism evidence="3 4">
    <name type="scientific">Flavobacterium suncheonense GH29-5 = DSM 17707</name>
    <dbReference type="NCBI Taxonomy" id="1121899"/>
    <lineage>
        <taxon>Bacteria</taxon>
        <taxon>Pseudomonadati</taxon>
        <taxon>Bacteroidota</taxon>
        <taxon>Flavobacteriia</taxon>
        <taxon>Flavobacteriales</taxon>
        <taxon>Flavobacteriaceae</taxon>
        <taxon>Flavobacterium</taxon>
    </lineage>
</organism>
<accession>A0A0A2MN92</accession>
<dbReference type="EMBL" id="JRLW01000005">
    <property type="protein sequence ID" value="KGO89740.1"/>
    <property type="molecule type" value="Genomic_DNA"/>
</dbReference>
<protein>
    <recommendedName>
        <fullName evidence="5">Lipoprotein</fullName>
    </recommendedName>
</protein>